<evidence type="ECO:0000256" key="3">
    <source>
        <dbReference type="HAMAP-Rule" id="MF_00524"/>
    </source>
</evidence>
<dbReference type="HAMAP" id="MF_00524">
    <property type="entry name" value="Glucokinase"/>
    <property type="match status" value="1"/>
</dbReference>
<dbReference type="SUPFAM" id="SSF53067">
    <property type="entry name" value="Actin-like ATPase domain"/>
    <property type="match status" value="1"/>
</dbReference>
<dbReference type="Pfam" id="PF02685">
    <property type="entry name" value="Glucokinase"/>
    <property type="match status" value="1"/>
</dbReference>
<evidence type="ECO:0000256" key="1">
    <source>
        <dbReference type="ARBA" id="ARBA00022679"/>
    </source>
</evidence>
<keyword evidence="3" id="KW-0547">Nucleotide-binding</keyword>
<keyword evidence="1 3" id="KW-0808">Transferase</keyword>
<keyword evidence="3" id="KW-0963">Cytoplasm</keyword>
<keyword evidence="2 3" id="KW-0418">Kinase</keyword>
<dbReference type="GO" id="GO:0004340">
    <property type="term" value="F:glucokinase activity"/>
    <property type="evidence" value="ECO:0007669"/>
    <property type="project" value="UniProtKB-UniRule"/>
</dbReference>
<organism evidence="5 6">
    <name type="scientific">Alteraurantiacibacter aestuarii</name>
    <dbReference type="NCBI Taxonomy" id="650004"/>
    <lineage>
        <taxon>Bacteria</taxon>
        <taxon>Pseudomonadati</taxon>
        <taxon>Pseudomonadota</taxon>
        <taxon>Alphaproteobacteria</taxon>
        <taxon>Sphingomonadales</taxon>
        <taxon>Erythrobacteraceae</taxon>
        <taxon>Alteraurantiacibacter</taxon>
    </lineage>
</organism>
<dbReference type="OrthoDB" id="9800595at2"/>
<protein>
    <recommendedName>
        <fullName evidence="3">Glucokinase</fullName>
        <ecNumber evidence="3">2.7.1.2</ecNumber>
    </recommendedName>
    <alternativeName>
        <fullName evidence="3">Glucose kinase</fullName>
    </alternativeName>
</protein>
<sequence length="322" mass="34015">MELVTVDIGGTHARFAIAGVAADRSITMGEPITLKTSDYASLKTAWEAFESQYGQVLPRRAAIAIAGPVTGETVRMTNNSWVLHTGALDEQLDIDAVSVMNDFAAVAHAVAHAPEDQLLHVTGPKGPLPGKGTISVIGPGTGLGVAQFYRNGGTYHVQATEGGHIDFAAIDALDDALMAKLRSAHRRVSTERINSGPGIVHIYEALAALEKRSIQPLEDREIWQAAFSGKDSLAVAAMDRFCLNLGSVAGDYALAHGACGVVLAGGLGYRMRDILPKSGFGERFRFKGRYEGLMASIPVKLITHPQPGLYGAAAAFASEHGV</sequence>
<gene>
    <name evidence="3 5" type="primary">glk</name>
    <name evidence="5" type="ORF">GRI32_08685</name>
</gene>
<dbReference type="AlphaFoldDB" id="A0A844ZLX5"/>
<dbReference type="InterPro" id="IPR050201">
    <property type="entry name" value="Bacterial_glucokinase"/>
</dbReference>
<name>A0A844ZLX5_9SPHN</name>
<keyword evidence="3" id="KW-0067">ATP-binding</keyword>
<keyword evidence="6" id="KW-1185">Reference proteome</keyword>
<evidence type="ECO:0000256" key="2">
    <source>
        <dbReference type="ARBA" id="ARBA00022777"/>
    </source>
</evidence>
<dbReference type="GO" id="GO:0005536">
    <property type="term" value="F:D-glucose binding"/>
    <property type="evidence" value="ECO:0007669"/>
    <property type="project" value="InterPro"/>
</dbReference>
<feature type="binding site" evidence="3">
    <location>
        <begin position="6"/>
        <end position="11"/>
    </location>
    <ligand>
        <name>ATP</name>
        <dbReference type="ChEBI" id="CHEBI:30616"/>
    </ligand>
</feature>
<dbReference type="GO" id="GO:0006096">
    <property type="term" value="P:glycolytic process"/>
    <property type="evidence" value="ECO:0007669"/>
    <property type="project" value="UniProtKB-UniRule"/>
</dbReference>
<reference evidence="5 6" key="1">
    <citation type="submission" date="2019-12" db="EMBL/GenBank/DDBJ databases">
        <title>Genomic-based taxomic classification of the family Erythrobacteraceae.</title>
        <authorList>
            <person name="Xu L."/>
        </authorList>
    </citation>
    <scope>NUCLEOTIDE SEQUENCE [LARGE SCALE GENOMIC DNA]</scope>
    <source>
        <strain evidence="5 6">JCM 16339</strain>
    </source>
</reference>
<evidence type="ECO:0000313" key="5">
    <source>
        <dbReference type="EMBL" id="MXO88815.1"/>
    </source>
</evidence>
<dbReference type="Gene3D" id="3.40.367.20">
    <property type="match status" value="1"/>
</dbReference>
<dbReference type="GO" id="GO:0005524">
    <property type="term" value="F:ATP binding"/>
    <property type="evidence" value="ECO:0007669"/>
    <property type="project" value="UniProtKB-UniRule"/>
</dbReference>
<comment type="similarity">
    <text evidence="3 4">Belongs to the bacterial glucokinase family.</text>
</comment>
<proteinExistence type="inferred from homology"/>
<dbReference type="EMBL" id="WTYY01000004">
    <property type="protein sequence ID" value="MXO88815.1"/>
    <property type="molecule type" value="Genomic_DNA"/>
</dbReference>
<dbReference type="GO" id="GO:0005829">
    <property type="term" value="C:cytosol"/>
    <property type="evidence" value="ECO:0007669"/>
    <property type="project" value="TreeGrafter"/>
</dbReference>
<evidence type="ECO:0000313" key="6">
    <source>
        <dbReference type="Proteomes" id="UP000435243"/>
    </source>
</evidence>
<dbReference type="InterPro" id="IPR003836">
    <property type="entry name" value="Glucokinase"/>
</dbReference>
<dbReference type="RefSeq" id="WP_160591286.1">
    <property type="nucleotide sequence ID" value="NZ_BAAAFP010000003.1"/>
</dbReference>
<comment type="catalytic activity">
    <reaction evidence="3">
        <text>D-glucose + ATP = D-glucose 6-phosphate + ADP + H(+)</text>
        <dbReference type="Rhea" id="RHEA:17825"/>
        <dbReference type="ChEBI" id="CHEBI:4167"/>
        <dbReference type="ChEBI" id="CHEBI:15378"/>
        <dbReference type="ChEBI" id="CHEBI:30616"/>
        <dbReference type="ChEBI" id="CHEBI:61548"/>
        <dbReference type="ChEBI" id="CHEBI:456216"/>
        <dbReference type="EC" id="2.7.1.2"/>
    </reaction>
</comment>
<evidence type="ECO:0000256" key="4">
    <source>
        <dbReference type="RuleBase" id="RU004046"/>
    </source>
</evidence>
<dbReference type="Gene3D" id="3.30.420.40">
    <property type="match status" value="1"/>
</dbReference>
<dbReference type="PANTHER" id="PTHR47690">
    <property type="entry name" value="GLUCOKINASE"/>
    <property type="match status" value="1"/>
</dbReference>
<dbReference type="NCBIfam" id="TIGR00749">
    <property type="entry name" value="glk"/>
    <property type="match status" value="1"/>
</dbReference>
<dbReference type="PANTHER" id="PTHR47690:SF1">
    <property type="entry name" value="GLUCOKINASE"/>
    <property type="match status" value="1"/>
</dbReference>
<keyword evidence="3" id="KW-0324">Glycolysis</keyword>
<dbReference type="CDD" id="cd24008">
    <property type="entry name" value="ASKHA_NBD_GLK"/>
    <property type="match status" value="1"/>
</dbReference>
<dbReference type="InterPro" id="IPR043129">
    <property type="entry name" value="ATPase_NBD"/>
</dbReference>
<dbReference type="Proteomes" id="UP000435243">
    <property type="component" value="Unassembled WGS sequence"/>
</dbReference>
<comment type="subcellular location">
    <subcellularLocation>
        <location evidence="3">Cytoplasm</location>
    </subcellularLocation>
</comment>
<accession>A0A844ZLX5</accession>
<dbReference type="EC" id="2.7.1.2" evidence="3"/>
<comment type="caution">
    <text evidence="5">The sequence shown here is derived from an EMBL/GenBank/DDBJ whole genome shotgun (WGS) entry which is preliminary data.</text>
</comment>